<name>A0A1H4BIK8_9GAMM</name>
<evidence type="ECO:0000256" key="2">
    <source>
        <dbReference type="ARBA" id="ARBA00022837"/>
    </source>
</evidence>
<dbReference type="EMBL" id="FNQO01000006">
    <property type="protein sequence ID" value="SEA47937.1"/>
    <property type="molecule type" value="Genomic_DNA"/>
</dbReference>
<gene>
    <name evidence="5" type="ORF">SAMN05216562_3294</name>
</gene>
<keyword evidence="2" id="KW-0106">Calcium</keyword>
<protein>
    <submittedName>
        <fullName evidence="5">PilC beta-propeller domain-containing protein</fullName>
    </submittedName>
</protein>
<keyword evidence="6" id="KW-1185">Reference proteome</keyword>
<dbReference type="SUPFAM" id="SSF53300">
    <property type="entry name" value="vWA-like"/>
    <property type="match status" value="1"/>
</dbReference>
<feature type="compositionally biased region" description="Low complexity" evidence="3">
    <location>
        <begin position="162"/>
        <end position="173"/>
    </location>
</feature>
<organism evidence="5 6">
    <name type="scientific">Microbulbifer marinus</name>
    <dbReference type="NCBI Taxonomy" id="658218"/>
    <lineage>
        <taxon>Bacteria</taxon>
        <taxon>Pseudomonadati</taxon>
        <taxon>Pseudomonadota</taxon>
        <taxon>Gammaproteobacteria</taxon>
        <taxon>Cellvibrionales</taxon>
        <taxon>Microbulbiferaceae</taxon>
        <taxon>Microbulbifer</taxon>
    </lineage>
</organism>
<evidence type="ECO:0000313" key="5">
    <source>
        <dbReference type="EMBL" id="SEA47937.1"/>
    </source>
</evidence>
<dbReference type="AlphaFoldDB" id="A0A1H4BIK8"/>
<dbReference type="PROSITE" id="PS50234">
    <property type="entry name" value="VWFA"/>
    <property type="match status" value="1"/>
</dbReference>
<evidence type="ECO:0000256" key="1">
    <source>
        <dbReference type="ARBA" id="ARBA00022723"/>
    </source>
</evidence>
<evidence type="ECO:0000256" key="3">
    <source>
        <dbReference type="SAM" id="MobiDB-lite"/>
    </source>
</evidence>
<evidence type="ECO:0000259" key="4">
    <source>
        <dbReference type="PROSITE" id="PS50234"/>
    </source>
</evidence>
<dbReference type="Proteomes" id="UP000198658">
    <property type="component" value="Unassembled WGS sequence"/>
</dbReference>
<evidence type="ECO:0000313" key="6">
    <source>
        <dbReference type="Proteomes" id="UP000198658"/>
    </source>
</evidence>
<sequence>MKEIKLMDYGLKTILSGLLGFSATLSTCVSAEPIDIADAPLTSVGTTEANMMILLDSSASMGSARLQQAQQAAADIVGRVQNMRVGVARLNPNPVPGADADYDGALILKGISSVNDSDAREDAILKIGSVQAEGGAPLAEALLSVGRYFVQGHESETLTLHPQQASSPTAAAADVLGPEPEYGDGVSRPASDSPAIQQYCQKNFAVVLSAGIPSSDIDIVDNTHVEDYDGDCASSESDCLDFDKKPGLTYDANGGSDYLDDVAAALYGIDLRPDLSRPDGSGVKNNIISYFIGFGDDPAVENPLLSDAGTNGGGRYWQVADTASLTTALNETVDTISSVIGSQSSVAFNSTSLEAGSVIYSARYDTSDFSGRLFAHSLDPLTGRMISTPLWEAASRLASDGYGSRQIITLRGSEGVPFDEASLRGAAQNYDISVNLNRLDINGAMVSLYVGGNVVATASSVDTLTATTNDIDSDIRIVCVDCLDKSAQVQVVSATVGGVEKNVGGALAANGDSVSLGNVKTYVAATYTRQRLDLAIDATTGSEDSQWADRLGYVRGNTTKDGGTGFRRRGTIPGGSTNLLGDIVHSAPTYVGGPEYGWTFDNYQQFVNNKKDREPMVYVGANDAMLHGFRASDGKEMFSYVPSLVLNTAEQNKGLHAFTSPDYAHKYYVDLPPTVSDVRIDRDGTGAQWTTVLVGGLRGGGKGYFALNITDPNVLANAENNADDIVLWEFDGAANAADLGLGFSEAKIAKLNNGKWAAIFGNGYNSDNGVAGLFIVYIEDGVDGSWSSGDWKFISTGAGTINDRKNGLSTPRLIDVNGDGVVDRAYAGDLMGNMWAFDLCNLGGNGICSAVDDGDWGVDYKLFGTGIGEPHNAITAAPLVASNTAVPAGALPNVLVMFGTGQYLAQADLTENAGGAFYAVWDKGVANRTTDDLVERTLESAGGMRSVAKDSDGQYTSIDWTSEYGWYMSLADASGNFAGERVVASPALRNNTLFFNTIIPNPAPCASSGTGWLMSLDFRTGVPEVDLVYPVTDFNNDGRISGDDVGYVGKEYQPPACTGEGCDDGEILPGMPGQSGFIGDVRCTPGSNGGVVCDDINVGRITREGRLTWQELIAD</sequence>
<dbReference type="Gene3D" id="3.40.50.410">
    <property type="entry name" value="von Willebrand factor, type A domain"/>
    <property type="match status" value="1"/>
</dbReference>
<dbReference type="PROSITE" id="PS00018">
    <property type="entry name" value="EF_HAND_1"/>
    <property type="match status" value="1"/>
</dbReference>
<dbReference type="InterPro" id="IPR018247">
    <property type="entry name" value="EF_Hand_1_Ca_BS"/>
</dbReference>
<dbReference type="InterPro" id="IPR036465">
    <property type="entry name" value="vWFA_dom_sf"/>
</dbReference>
<dbReference type="GO" id="GO:0046872">
    <property type="term" value="F:metal ion binding"/>
    <property type="evidence" value="ECO:0007669"/>
    <property type="project" value="UniProtKB-KW"/>
</dbReference>
<feature type="region of interest" description="Disordered" evidence="3">
    <location>
        <begin position="160"/>
        <end position="193"/>
    </location>
</feature>
<dbReference type="Pfam" id="PF05567">
    <property type="entry name" value="T4P_PilY1"/>
    <property type="match status" value="1"/>
</dbReference>
<feature type="domain" description="VWFA" evidence="4">
    <location>
        <begin position="50"/>
        <end position="336"/>
    </location>
</feature>
<accession>A0A1H4BIK8</accession>
<proteinExistence type="predicted"/>
<dbReference type="STRING" id="658218.SAMN05216562_3294"/>
<keyword evidence="1" id="KW-0479">Metal-binding</keyword>
<dbReference type="InterPro" id="IPR002035">
    <property type="entry name" value="VWF_A"/>
</dbReference>
<reference evidence="6" key="1">
    <citation type="submission" date="2016-10" db="EMBL/GenBank/DDBJ databases">
        <authorList>
            <person name="Varghese N."/>
            <person name="Submissions S."/>
        </authorList>
    </citation>
    <scope>NUCLEOTIDE SEQUENCE [LARGE SCALE GENOMIC DNA]</scope>
    <source>
        <strain evidence="6">CGMCC 1.10657</strain>
    </source>
</reference>
<dbReference type="InterPro" id="IPR008707">
    <property type="entry name" value="B-propeller_PilY1"/>
</dbReference>